<protein>
    <submittedName>
        <fullName evidence="3">Syntenin-1 isoform X2</fullName>
    </submittedName>
</protein>
<proteinExistence type="predicted"/>
<keyword evidence="4" id="KW-1185">Reference proteome</keyword>
<evidence type="ECO:0000259" key="2">
    <source>
        <dbReference type="PROSITE" id="PS50106"/>
    </source>
</evidence>
<organism evidence="3 4">
    <name type="scientific">Oopsacas minuta</name>
    <dbReference type="NCBI Taxonomy" id="111878"/>
    <lineage>
        <taxon>Eukaryota</taxon>
        <taxon>Metazoa</taxon>
        <taxon>Porifera</taxon>
        <taxon>Hexactinellida</taxon>
        <taxon>Hexasterophora</taxon>
        <taxon>Lyssacinosida</taxon>
        <taxon>Leucopsacidae</taxon>
        <taxon>Oopsacas</taxon>
    </lineage>
</organism>
<gene>
    <name evidence="3" type="ORF">LOD99_13944</name>
</gene>
<keyword evidence="1" id="KW-0677">Repeat</keyword>
<dbReference type="InterPro" id="IPR036034">
    <property type="entry name" value="PDZ_sf"/>
</dbReference>
<evidence type="ECO:0000313" key="3">
    <source>
        <dbReference type="EMBL" id="KAI6660358.1"/>
    </source>
</evidence>
<accession>A0AAV7KGE2</accession>
<dbReference type="EMBL" id="JAKMXF010000033">
    <property type="protein sequence ID" value="KAI6660358.1"/>
    <property type="molecule type" value="Genomic_DNA"/>
</dbReference>
<dbReference type="InterPro" id="IPR001478">
    <property type="entry name" value="PDZ"/>
</dbReference>
<dbReference type="SMART" id="SM00228">
    <property type="entry name" value="PDZ"/>
    <property type="match status" value="1"/>
</dbReference>
<dbReference type="AlphaFoldDB" id="A0AAV7KGE2"/>
<dbReference type="PROSITE" id="PS50106">
    <property type="entry name" value="PDZ"/>
    <property type="match status" value="1"/>
</dbReference>
<dbReference type="Proteomes" id="UP001165289">
    <property type="component" value="Unassembled WGS sequence"/>
</dbReference>
<sequence length="238" mass="26220">MANIYPSLEDMVVDKMAKTQTQFAEAITPQQPALPAQPYQPPVHVYPSTTSDRAPPAMHKYSSMRTQHQIVPAADHQLAKQGACTVVAPVSGTHNPDIQRAEIKQGVREVILCKAADGKVGISIKDINKGVFVAYVRKGSPGAMAGLRSYWVCFQKWRICQIIKDSSAARNGILINHYLIEVNGQNVVGLKDKDIQEIFGQAPRTLAITIMPDFVYDVIMKHMGSTLKKSMDHSIPDI</sequence>
<dbReference type="InterPro" id="IPR051230">
    <property type="entry name" value="APP-Binding"/>
</dbReference>
<name>A0AAV7KGE2_9METZ</name>
<dbReference type="Gene3D" id="2.30.42.10">
    <property type="match status" value="2"/>
</dbReference>
<dbReference type="PANTHER" id="PTHR12345:SF3">
    <property type="entry name" value="PDZ DOMAIN-CONTAINING PROTEIN"/>
    <property type="match status" value="1"/>
</dbReference>
<reference evidence="3 4" key="1">
    <citation type="journal article" date="2023" name="BMC Biol.">
        <title>The compact genome of the sponge Oopsacas minuta (Hexactinellida) is lacking key metazoan core genes.</title>
        <authorList>
            <person name="Santini S."/>
            <person name="Schenkelaars Q."/>
            <person name="Jourda C."/>
            <person name="Duchesne M."/>
            <person name="Belahbib H."/>
            <person name="Rocher C."/>
            <person name="Selva M."/>
            <person name="Riesgo A."/>
            <person name="Vervoort M."/>
            <person name="Leys S.P."/>
            <person name="Kodjabachian L."/>
            <person name="Le Bivic A."/>
            <person name="Borchiellini C."/>
            <person name="Claverie J.M."/>
            <person name="Renard E."/>
        </authorList>
    </citation>
    <scope>NUCLEOTIDE SEQUENCE [LARGE SCALE GENOMIC DNA]</scope>
    <source>
        <strain evidence="3">SPO-2</strain>
    </source>
</reference>
<evidence type="ECO:0000256" key="1">
    <source>
        <dbReference type="ARBA" id="ARBA00022737"/>
    </source>
</evidence>
<dbReference type="PANTHER" id="PTHR12345">
    <property type="entry name" value="SYNTENIN RELATED"/>
    <property type="match status" value="1"/>
</dbReference>
<comment type="caution">
    <text evidence="3">The sequence shown here is derived from an EMBL/GenBank/DDBJ whole genome shotgun (WGS) entry which is preliminary data.</text>
</comment>
<dbReference type="GO" id="GO:0005886">
    <property type="term" value="C:plasma membrane"/>
    <property type="evidence" value="ECO:0007669"/>
    <property type="project" value="TreeGrafter"/>
</dbReference>
<feature type="domain" description="PDZ" evidence="2">
    <location>
        <begin position="109"/>
        <end position="214"/>
    </location>
</feature>
<evidence type="ECO:0000313" key="4">
    <source>
        <dbReference type="Proteomes" id="UP001165289"/>
    </source>
</evidence>
<dbReference type="SUPFAM" id="SSF50156">
    <property type="entry name" value="PDZ domain-like"/>
    <property type="match status" value="2"/>
</dbReference>
<dbReference type="GO" id="GO:0005737">
    <property type="term" value="C:cytoplasm"/>
    <property type="evidence" value="ECO:0007669"/>
    <property type="project" value="TreeGrafter"/>
</dbReference>